<organism evidence="1 2">
    <name type="scientific">Suillus subaureus</name>
    <dbReference type="NCBI Taxonomy" id="48587"/>
    <lineage>
        <taxon>Eukaryota</taxon>
        <taxon>Fungi</taxon>
        <taxon>Dikarya</taxon>
        <taxon>Basidiomycota</taxon>
        <taxon>Agaricomycotina</taxon>
        <taxon>Agaricomycetes</taxon>
        <taxon>Agaricomycetidae</taxon>
        <taxon>Boletales</taxon>
        <taxon>Suillineae</taxon>
        <taxon>Suillaceae</taxon>
        <taxon>Suillus</taxon>
    </lineage>
</organism>
<keyword evidence="2" id="KW-1185">Reference proteome</keyword>
<dbReference type="GeneID" id="64635960"/>
<name>A0A9P7J489_9AGAM</name>
<evidence type="ECO:0000313" key="2">
    <source>
        <dbReference type="Proteomes" id="UP000807769"/>
    </source>
</evidence>
<dbReference type="Proteomes" id="UP000807769">
    <property type="component" value="Unassembled WGS sequence"/>
</dbReference>
<dbReference type="RefSeq" id="XP_041186088.1">
    <property type="nucleotide sequence ID" value="XM_041341944.1"/>
</dbReference>
<sequence>EFWLNVISKLETVNSVIDIKLLSDSLPIIIELAKNKPWCVRQAITNISLFSQHNSISLSLMNSSGTCACPGWVTQSSVYVNLHP</sequence>
<dbReference type="EMBL" id="JABBWG010000092">
    <property type="protein sequence ID" value="KAG1801726.1"/>
    <property type="molecule type" value="Genomic_DNA"/>
</dbReference>
<feature type="non-terminal residue" evidence="1">
    <location>
        <position position="84"/>
    </location>
</feature>
<gene>
    <name evidence="1" type="ORF">BJ212DRAFT_1555826</name>
</gene>
<evidence type="ECO:0000313" key="1">
    <source>
        <dbReference type="EMBL" id="KAG1801726.1"/>
    </source>
</evidence>
<protein>
    <submittedName>
        <fullName evidence="1">Uncharacterized protein</fullName>
    </submittedName>
</protein>
<comment type="caution">
    <text evidence="1">The sequence shown here is derived from an EMBL/GenBank/DDBJ whole genome shotgun (WGS) entry which is preliminary data.</text>
</comment>
<dbReference type="OrthoDB" id="340346at2759"/>
<accession>A0A9P7J489</accession>
<proteinExistence type="predicted"/>
<reference evidence="1" key="1">
    <citation type="journal article" date="2020" name="New Phytol.">
        <title>Comparative genomics reveals dynamic genome evolution in host specialist ectomycorrhizal fungi.</title>
        <authorList>
            <person name="Lofgren L.A."/>
            <person name="Nguyen N.H."/>
            <person name="Vilgalys R."/>
            <person name="Ruytinx J."/>
            <person name="Liao H.L."/>
            <person name="Branco S."/>
            <person name="Kuo A."/>
            <person name="LaButti K."/>
            <person name="Lipzen A."/>
            <person name="Andreopoulos W."/>
            <person name="Pangilinan J."/>
            <person name="Riley R."/>
            <person name="Hundley H."/>
            <person name="Na H."/>
            <person name="Barry K."/>
            <person name="Grigoriev I.V."/>
            <person name="Stajich J.E."/>
            <person name="Kennedy P.G."/>
        </authorList>
    </citation>
    <scope>NUCLEOTIDE SEQUENCE</scope>
    <source>
        <strain evidence="1">MN1</strain>
    </source>
</reference>
<dbReference type="AlphaFoldDB" id="A0A9P7J489"/>